<dbReference type="HOGENOM" id="CLU_3267713_0_0_6"/>
<protein>
    <submittedName>
        <fullName evidence="1">Uncharacterized protein</fullName>
    </submittedName>
</protein>
<name>A8AMD4_CITK8</name>
<dbReference type="KEGG" id="cko:CKO_03568"/>
<evidence type="ECO:0000313" key="2">
    <source>
        <dbReference type="Proteomes" id="UP000008148"/>
    </source>
</evidence>
<sequence>MTVKASKQLAGDIFQHKQSLRAEKAAQKHLSGAAKPYLTII</sequence>
<gene>
    <name evidence="1" type="ordered locus">CKO_03568</name>
</gene>
<dbReference type="AlphaFoldDB" id="A8AMD4"/>
<keyword evidence="2" id="KW-1185">Reference proteome</keyword>
<organism evidence="1 2">
    <name type="scientific">Citrobacter koseri (strain ATCC BAA-895 / CDC 4225-83 / SGSC4696)</name>
    <dbReference type="NCBI Taxonomy" id="290338"/>
    <lineage>
        <taxon>Bacteria</taxon>
        <taxon>Pseudomonadati</taxon>
        <taxon>Pseudomonadota</taxon>
        <taxon>Gammaproteobacteria</taxon>
        <taxon>Enterobacterales</taxon>
        <taxon>Enterobacteriaceae</taxon>
        <taxon>Citrobacter</taxon>
    </lineage>
</organism>
<accession>A8AMD4</accession>
<proteinExistence type="predicted"/>
<evidence type="ECO:0000313" key="1">
    <source>
        <dbReference type="EMBL" id="ABV14647.1"/>
    </source>
</evidence>
<dbReference type="Proteomes" id="UP000008148">
    <property type="component" value="Chromosome"/>
</dbReference>
<dbReference type="EMBL" id="CP000822">
    <property type="protein sequence ID" value="ABV14647.1"/>
    <property type="molecule type" value="Genomic_DNA"/>
</dbReference>
<reference evidence="1 2" key="1">
    <citation type="submission" date="2007-08" db="EMBL/GenBank/DDBJ databases">
        <authorList>
            <consortium name="The Citrobacter koseri Genome Sequencing Project"/>
            <person name="McClelland M."/>
            <person name="Sanderson E.K."/>
            <person name="Porwollik S."/>
            <person name="Spieth J."/>
            <person name="Clifton W.S."/>
            <person name="Latreille P."/>
            <person name="Courtney L."/>
            <person name="Wang C."/>
            <person name="Pepin K."/>
            <person name="Bhonagiri V."/>
            <person name="Nash W."/>
            <person name="Johnson M."/>
            <person name="Thiruvilangam P."/>
            <person name="Wilson R."/>
        </authorList>
    </citation>
    <scope>NUCLEOTIDE SEQUENCE [LARGE SCALE GENOMIC DNA]</scope>
    <source>
        <strain evidence="2">ATCC BAA-895 / CDC 4225-83 / SGSC4696</strain>
    </source>
</reference>